<keyword evidence="2" id="KW-0444">Lipid biosynthesis</keyword>
<dbReference type="EnsemblPlants" id="Pp3c15_13020V3.1">
    <property type="protein sequence ID" value="Pp3c15_13020V3.1"/>
    <property type="gene ID" value="Pp3c15_13020"/>
</dbReference>
<evidence type="ECO:0000256" key="7">
    <source>
        <dbReference type="ARBA" id="ARBA00023002"/>
    </source>
</evidence>
<evidence type="ECO:0000259" key="12">
    <source>
        <dbReference type="PROSITE" id="PS50095"/>
    </source>
</evidence>
<evidence type="ECO:0000256" key="2">
    <source>
        <dbReference type="ARBA" id="ARBA00022516"/>
    </source>
</evidence>
<dbReference type="PaxDb" id="3218-PP1S419_7V6.1"/>
<dbReference type="GeneID" id="112292633"/>
<keyword evidence="9" id="KW-0275">Fatty acid biosynthesis</keyword>
<dbReference type="Gramene" id="Pp3c15_12990V3.2">
    <property type="protein sequence ID" value="Pp3c15_12990V3.2"/>
    <property type="gene ID" value="Pp3c15_12990"/>
</dbReference>
<dbReference type="InterPro" id="IPR036392">
    <property type="entry name" value="PLAT/LH2_dom_sf"/>
</dbReference>
<dbReference type="Gene3D" id="4.10.375.10">
    <property type="entry name" value="Lipoxygenase-1, Domain 2"/>
    <property type="match status" value="1"/>
</dbReference>
<dbReference type="InterPro" id="IPR027433">
    <property type="entry name" value="Lipoxygenase_dom_3"/>
</dbReference>
<dbReference type="Gene3D" id="4.10.372.10">
    <property type="entry name" value="Lipoxygenase-1, Domain 3"/>
    <property type="match status" value="1"/>
</dbReference>
<dbReference type="PRINTS" id="PR00468">
    <property type="entry name" value="PLTLPOXGNASE"/>
</dbReference>
<dbReference type="Gene3D" id="3.10.450.60">
    <property type="match status" value="1"/>
</dbReference>
<dbReference type="Gramene" id="Pp3c15_13020V3.2">
    <property type="protein sequence ID" value="Pp3c15_13020V3.2"/>
    <property type="gene ID" value="Pp3c15_13020"/>
</dbReference>
<accession>A9U1H4</accession>
<evidence type="ECO:0000313" key="15">
    <source>
        <dbReference type="EMBL" id="PNR39410.1"/>
    </source>
</evidence>
<dbReference type="PROSITE" id="PS50095">
    <property type="entry name" value="PLAT"/>
    <property type="match status" value="1"/>
</dbReference>
<sequence length="922" mass="103477">MLLNLFKTGTVASTPACRNGAFVRKSSRCGRPEPLQVRASASAEGAGWLKSASSKLGKIVEKKVQGPSKEGVGETVTFKGTAVIVKKLKLFDVMDRVADIQDDASELRGKKVTFQLVSSEVDSSTGELVTSEEVTLQGWLKIFDSITAEKLSFNVEFSVPKSFGVPGAILVRNNHPNEFLLVSFKLDLSGGSSADYITNSWVYNTEKSGPRAFFFNTPLLPHETPAGLKELREKELKETRGDGTGMRNETERIYDFDVYNDLGTPDVDPKNVRPTLGGSAEFPFPRRMRTGRPPTKFSPEFESRAADLYVPSDERFDYVKLSDNKADMARAAAHAIPSKISTKLSRKESWSSMEEIKNLYSAPGEEVGGINNVLGSKEDVSEKDQHPLLFLREFTSKRADGKDNDLLKFPLPRILKADEKAWQTDAEFAREYLAGFNPIEIELVREFPIKSKLDPAEFGDPTSAITEQHIDAKLEGLSVAQAVSEKKLFVVDFHDLFLPWVGSINKLENSKNYASRTLFFLSKEGSLKPLAIELVLPPRTKGGEKKARVFTPPADPSETDHIWQLAKAHATNNEMTVHQSVNHFTRCHAVTEPMIISTHRQLSKLHPIHHLLFPHCRHTLEVNSTARLNLLPAGGTIEQIYTPREYVVRMASAAYRDFWTFDSNALPNDLIRRGMAVPDPNAKHGVRLTIEDYPYAADGLEVWGAMKAWNTEYVDIYYKDDSVVQQDAELQNWYNEYRNVGHADKRDAPGWIPMDSKKNLVEILTTVQWIPTAMHAPINFGQFDYAGFMPHHPCMCRRLIPEEGSKEMEELRADPVKFYLSTISDTDTTTTAMAVFEVVAAHAPNEEYIVERIPTWTQNEQAKAAFQRYTDKLREIDDLIVRRNQDPNLKHRCGPAQLPFELLRPFSTPGVTGRGIPNSITV</sequence>
<dbReference type="eggNOG" id="ENOG502QQSP">
    <property type="taxonomic scope" value="Eukaryota"/>
</dbReference>
<dbReference type="GO" id="GO:0031408">
    <property type="term" value="P:oxylipin biosynthetic process"/>
    <property type="evidence" value="ECO:0007669"/>
    <property type="project" value="UniProtKB-KW"/>
</dbReference>
<dbReference type="PANTHER" id="PTHR11771">
    <property type="entry name" value="LIPOXYGENASE"/>
    <property type="match status" value="1"/>
</dbReference>
<dbReference type="KEGG" id="ppp:112292633"/>
<keyword evidence="5" id="KW-0276">Fatty acid metabolism</keyword>
<comment type="similarity">
    <text evidence="1">Belongs to the lipoxygenase family.</text>
</comment>
<evidence type="ECO:0000256" key="8">
    <source>
        <dbReference type="ARBA" id="ARBA00023098"/>
    </source>
</evidence>
<evidence type="ECO:0000256" key="1">
    <source>
        <dbReference type="ARBA" id="ARBA00009419"/>
    </source>
</evidence>
<dbReference type="HOGENOM" id="CLU_004282_0_0_1"/>
<dbReference type="STRING" id="3218.A9U1H4"/>
<dbReference type="SUPFAM" id="SSF48484">
    <property type="entry name" value="Lipoxigenase"/>
    <property type="match status" value="1"/>
</dbReference>
<keyword evidence="17" id="KW-1185">Reference proteome</keyword>
<evidence type="ECO:0000259" key="13">
    <source>
        <dbReference type="PROSITE" id="PS51393"/>
    </source>
</evidence>
<comment type="caution">
    <text evidence="10">Lacks conserved residue(s) required for the propagation of feature annotation.</text>
</comment>
<evidence type="ECO:0000256" key="5">
    <source>
        <dbReference type="ARBA" id="ARBA00022832"/>
    </source>
</evidence>
<dbReference type="Gramene" id="Pp3c15_13020V3.1">
    <property type="protein sequence ID" value="Pp3c15_13020V3.1"/>
    <property type="gene ID" value="Pp3c15_13020"/>
</dbReference>
<dbReference type="InterPro" id="IPR000907">
    <property type="entry name" value="LipOase"/>
</dbReference>
<dbReference type="InterPro" id="IPR001246">
    <property type="entry name" value="LipOase_plant"/>
</dbReference>
<dbReference type="SMART" id="SM00308">
    <property type="entry name" value="LH2"/>
    <property type="match status" value="1"/>
</dbReference>
<evidence type="ECO:0000256" key="4">
    <source>
        <dbReference type="ARBA" id="ARBA00022767"/>
    </source>
</evidence>
<keyword evidence="6" id="KW-0223">Dioxygenase</keyword>
<feature type="domain" description="Lipoxygenase" evidence="13">
    <location>
        <begin position="218"/>
        <end position="922"/>
    </location>
</feature>
<name>A9U1H4_PHYPA</name>
<dbReference type="PRINTS" id="PR00087">
    <property type="entry name" value="LIPOXYGENASE"/>
</dbReference>
<dbReference type="GO" id="GO:0016702">
    <property type="term" value="F:oxidoreductase activity, acting on single donors with incorporation of molecular oxygen, incorporation of two atoms of oxygen"/>
    <property type="evidence" value="ECO:0000318"/>
    <property type="project" value="GO_Central"/>
</dbReference>
<dbReference type="InterPro" id="IPR001024">
    <property type="entry name" value="PLAT/LH2_dom"/>
</dbReference>
<dbReference type="OMA" id="NISTHQC"/>
<organism evidence="14">
    <name type="scientific">Physcomitrium patens</name>
    <name type="common">Spreading-leaved earth moss</name>
    <name type="synonym">Physcomitrella patens</name>
    <dbReference type="NCBI Taxonomy" id="3218"/>
    <lineage>
        <taxon>Eukaryota</taxon>
        <taxon>Viridiplantae</taxon>
        <taxon>Streptophyta</taxon>
        <taxon>Embryophyta</taxon>
        <taxon>Bryophyta</taxon>
        <taxon>Bryophytina</taxon>
        <taxon>Bryopsida</taxon>
        <taxon>Funariidae</taxon>
        <taxon>Funariales</taxon>
        <taxon>Funariaceae</taxon>
        <taxon>Physcomitrium</taxon>
    </lineage>
</organism>
<dbReference type="Gene3D" id="1.20.245.10">
    <property type="entry name" value="Lipoxygenase-1, Domain 5"/>
    <property type="match status" value="1"/>
</dbReference>
<reference evidence="14 17" key="1">
    <citation type="journal article" date="2008" name="Science">
        <title>The Physcomitrella genome reveals evolutionary insights into the conquest of land by plants.</title>
        <authorList>
            <person name="Rensing S."/>
            <person name="Lang D."/>
            <person name="Zimmer A."/>
            <person name="Terry A."/>
            <person name="Salamov A."/>
            <person name="Shapiro H."/>
            <person name="Nishiyama T."/>
            <person name="Perroud P.-F."/>
            <person name="Lindquist E."/>
            <person name="Kamisugi Y."/>
            <person name="Tanahashi T."/>
            <person name="Sakakibara K."/>
            <person name="Fujita T."/>
            <person name="Oishi K."/>
            <person name="Shin-I T."/>
            <person name="Kuroki Y."/>
            <person name="Toyoda A."/>
            <person name="Suzuki Y."/>
            <person name="Hashimoto A."/>
            <person name="Yamaguchi K."/>
            <person name="Sugano A."/>
            <person name="Kohara Y."/>
            <person name="Fujiyama A."/>
            <person name="Anterola A."/>
            <person name="Aoki S."/>
            <person name="Ashton N."/>
            <person name="Barbazuk W.B."/>
            <person name="Barker E."/>
            <person name="Bennetzen J."/>
            <person name="Bezanilla M."/>
            <person name="Blankenship R."/>
            <person name="Cho S.H."/>
            <person name="Dutcher S."/>
            <person name="Estelle M."/>
            <person name="Fawcett J.A."/>
            <person name="Gundlach H."/>
            <person name="Hanada K."/>
            <person name="Heyl A."/>
            <person name="Hicks K.A."/>
            <person name="Hugh J."/>
            <person name="Lohr M."/>
            <person name="Mayer K."/>
            <person name="Melkozernov A."/>
            <person name="Murata T."/>
            <person name="Nelson D."/>
            <person name="Pils B."/>
            <person name="Prigge M."/>
            <person name="Reiss B."/>
            <person name="Renner T."/>
            <person name="Rombauts S."/>
            <person name="Rushton P."/>
            <person name="Sanderfoot A."/>
            <person name="Schween G."/>
            <person name="Shiu S.-H."/>
            <person name="Stueber K."/>
            <person name="Theodoulou F.L."/>
            <person name="Tu H."/>
            <person name="Van de Peer Y."/>
            <person name="Verrier P.J."/>
            <person name="Waters E."/>
            <person name="Wood A."/>
            <person name="Yang L."/>
            <person name="Cove D."/>
            <person name="Cuming A."/>
            <person name="Hasebe M."/>
            <person name="Lucas S."/>
            <person name="Mishler D.B."/>
            <person name="Reski R."/>
            <person name="Grigoriev I."/>
            <person name="Quatrano R.S."/>
            <person name="Boore J.L."/>
        </authorList>
    </citation>
    <scope>NUCLEOTIDE SEQUENCE [LARGE SCALE GENOMIC DNA]</scope>
    <source>
        <strain evidence="16 17">cv. Gransden 2004</strain>
    </source>
</reference>
<evidence type="ECO:0000313" key="16">
    <source>
        <dbReference type="EnsemblPlants" id="Pp3c15_12990V3.1"/>
    </source>
</evidence>
<dbReference type="InterPro" id="IPR013819">
    <property type="entry name" value="LipOase_C"/>
</dbReference>
<dbReference type="PROSITE" id="PS51393">
    <property type="entry name" value="LIPOXYGENASE_3"/>
    <property type="match status" value="1"/>
</dbReference>
<dbReference type="EMBL" id="ABEU02000015">
    <property type="protein sequence ID" value="PNR39409.1"/>
    <property type="molecule type" value="Genomic_DNA"/>
</dbReference>
<dbReference type="RefSeq" id="XP_024397070.1">
    <property type="nucleotide sequence ID" value="XM_024541302.2"/>
</dbReference>
<evidence type="ECO:0000256" key="3">
    <source>
        <dbReference type="ARBA" id="ARBA00022723"/>
    </source>
</evidence>
<evidence type="ECO:0000313" key="17">
    <source>
        <dbReference type="Proteomes" id="UP000006727"/>
    </source>
</evidence>
<feature type="domain" description="PLAT" evidence="12">
    <location>
        <begin position="89"/>
        <end position="216"/>
    </location>
</feature>
<dbReference type="OrthoDB" id="407298at2759"/>
<keyword evidence="3" id="KW-0479">Metal-binding</keyword>
<keyword evidence="8" id="KW-0443">Lipid metabolism</keyword>
<evidence type="ECO:0008006" key="18">
    <source>
        <dbReference type="Google" id="ProtNLM"/>
    </source>
</evidence>
<dbReference type="EnsemblPlants" id="Pp3c15_12990V3.2">
    <property type="protein sequence ID" value="Pp3c15_12990V3.2"/>
    <property type="gene ID" value="Pp3c15_12990"/>
</dbReference>
<dbReference type="AlphaFoldDB" id="A9U1H4"/>
<dbReference type="GO" id="GO:0034440">
    <property type="term" value="P:lipid oxidation"/>
    <property type="evidence" value="ECO:0000318"/>
    <property type="project" value="GO_Central"/>
</dbReference>
<dbReference type="Proteomes" id="UP000006727">
    <property type="component" value="Chromosome 15"/>
</dbReference>
<dbReference type="Gene3D" id="2.60.60.20">
    <property type="entry name" value="PLAT/LH2 domain"/>
    <property type="match status" value="1"/>
</dbReference>
<gene>
    <name evidence="16" type="primary">LOC112292633</name>
    <name evidence="14" type="ORF">PHYPA_019687</name>
    <name evidence="15" type="ORF">PHYPA_019688</name>
</gene>
<dbReference type="EnsemblPlants" id="Pp3c15_13020V3.2">
    <property type="protein sequence ID" value="Pp3c15_13020V3.2"/>
    <property type="gene ID" value="Pp3c15_13020"/>
</dbReference>
<dbReference type="GO" id="GO:0046872">
    <property type="term" value="F:metal ion binding"/>
    <property type="evidence" value="ECO:0007669"/>
    <property type="project" value="UniProtKB-KW"/>
</dbReference>
<dbReference type="Pfam" id="PF00305">
    <property type="entry name" value="Lipoxygenase"/>
    <property type="match status" value="1"/>
</dbReference>
<evidence type="ECO:0000313" key="14">
    <source>
        <dbReference type="EMBL" id="PNR39409.1"/>
    </source>
</evidence>
<dbReference type="InterPro" id="IPR036226">
    <property type="entry name" value="LipOase_C_sf"/>
</dbReference>
<dbReference type="EMBL" id="ABEU02000015">
    <property type="protein sequence ID" value="PNR39410.1"/>
    <property type="molecule type" value="Genomic_DNA"/>
</dbReference>
<keyword evidence="7" id="KW-0560">Oxidoreductase</keyword>
<evidence type="ECO:0000256" key="6">
    <source>
        <dbReference type="ARBA" id="ARBA00022964"/>
    </source>
</evidence>
<reference evidence="16" key="3">
    <citation type="submission" date="2020-12" db="UniProtKB">
        <authorList>
            <consortium name="EnsemblPlants"/>
        </authorList>
    </citation>
    <scope>IDENTIFICATION</scope>
</reference>
<dbReference type="GO" id="GO:0006633">
    <property type="term" value="P:fatty acid biosynthetic process"/>
    <property type="evidence" value="ECO:0007669"/>
    <property type="project" value="UniProtKB-KW"/>
</dbReference>
<keyword evidence="4" id="KW-0925">Oxylipin biosynthesis</keyword>
<dbReference type="SUPFAM" id="SSF49723">
    <property type="entry name" value="Lipase/lipooxygenase domain (PLAT/LH2 domain)"/>
    <property type="match status" value="1"/>
</dbReference>
<evidence type="ECO:0000256" key="11">
    <source>
        <dbReference type="SAM" id="MobiDB-lite"/>
    </source>
</evidence>
<dbReference type="Gramene" id="Pp3c15_12990V3.1">
    <property type="protein sequence ID" value="Pp3c15_12990V3.1"/>
    <property type="gene ID" value="Pp3c15_12990"/>
</dbReference>
<evidence type="ECO:0000256" key="10">
    <source>
        <dbReference type="PROSITE-ProRule" id="PRU00152"/>
    </source>
</evidence>
<proteinExistence type="inferred from homology"/>
<feature type="region of interest" description="Disordered" evidence="11">
    <location>
        <begin position="267"/>
        <end position="299"/>
    </location>
</feature>
<protein>
    <recommendedName>
        <fullName evidence="18">Lipoxygenase</fullName>
    </recommendedName>
</protein>
<dbReference type="EnsemblPlants" id="Pp3c15_12990V3.1">
    <property type="protein sequence ID" value="Pp3c15_12990V3.1"/>
    <property type="gene ID" value="Pp3c15_12990"/>
</dbReference>
<evidence type="ECO:0000256" key="9">
    <source>
        <dbReference type="ARBA" id="ARBA00023160"/>
    </source>
</evidence>
<reference evidence="14 17" key="2">
    <citation type="journal article" date="2018" name="Plant J.">
        <title>The Physcomitrella patens chromosome-scale assembly reveals moss genome structure and evolution.</title>
        <authorList>
            <person name="Lang D."/>
            <person name="Ullrich K.K."/>
            <person name="Murat F."/>
            <person name="Fuchs J."/>
            <person name="Jenkins J."/>
            <person name="Haas F.B."/>
            <person name="Piednoel M."/>
            <person name="Gundlach H."/>
            <person name="Van Bel M."/>
            <person name="Meyberg R."/>
            <person name="Vives C."/>
            <person name="Morata J."/>
            <person name="Symeonidi A."/>
            <person name="Hiss M."/>
            <person name="Muchero W."/>
            <person name="Kamisugi Y."/>
            <person name="Saleh O."/>
            <person name="Blanc G."/>
            <person name="Decker E.L."/>
            <person name="van Gessel N."/>
            <person name="Grimwood J."/>
            <person name="Hayes R.D."/>
            <person name="Graham S.W."/>
            <person name="Gunter L.E."/>
            <person name="McDaniel S.F."/>
            <person name="Hoernstein S.N.W."/>
            <person name="Larsson A."/>
            <person name="Li F.W."/>
            <person name="Perroud P.F."/>
            <person name="Phillips J."/>
            <person name="Ranjan P."/>
            <person name="Rokshar D.S."/>
            <person name="Rothfels C.J."/>
            <person name="Schneider L."/>
            <person name="Shu S."/>
            <person name="Stevenson D.W."/>
            <person name="Thummler F."/>
            <person name="Tillich M."/>
            <person name="Villarreal Aguilar J.C."/>
            <person name="Widiez T."/>
            <person name="Wong G.K."/>
            <person name="Wymore A."/>
            <person name="Zhang Y."/>
            <person name="Zimmer A.D."/>
            <person name="Quatrano R.S."/>
            <person name="Mayer K.F.X."/>
            <person name="Goodstein D."/>
            <person name="Casacuberta J.M."/>
            <person name="Vandepoele K."/>
            <person name="Reski R."/>
            <person name="Cuming A.C."/>
            <person name="Tuskan G.A."/>
            <person name="Maumus F."/>
            <person name="Salse J."/>
            <person name="Schmutz J."/>
            <person name="Rensing S.A."/>
        </authorList>
    </citation>
    <scope>NUCLEOTIDE SEQUENCE [LARGE SCALE GENOMIC DNA]</scope>
    <source>
        <strain evidence="16 17">cv. Gransden 2004</strain>
    </source>
</reference>